<dbReference type="RefSeq" id="WP_366088915.1">
    <property type="nucleotide sequence ID" value="NZ_JBFASG010000019.1"/>
</dbReference>
<evidence type="ECO:0000313" key="2">
    <source>
        <dbReference type="EMBL" id="MEV4925087.1"/>
    </source>
</evidence>
<accession>A0ABV3J120</accession>
<keyword evidence="3" id="KW-1185">Reference proteome</keyword>
<evidence type="ECO:0000256" key="1">
    <source>
        <dbReference type="SAM" id="MobiDB-lite"/>
    </source>
</evidence>
<sequence>MSIRAGDLAVDRAVRIIEHEVHLLGLDRPGRTELSGPDGLPVRSSSTDELE</sequence>
<gene>
    <name evidence="2" type="ORF">AB0L03_19995</name>
</gene>
<dbReference type="Proteomes" id="UP001552479">
    <property type="component" value="Unassembled WGS sequence"/>
</dbReference>
<organism evidence="2 3">
    <name type="scientific">Streptomyces roseoverticillatus</name>
    <dbReference type="NCBI Taxonomy" id="66429"/>
    <lineage>
        <taxon>Bacteria</taxon>
        <taxon>Bacillati</taxon>
        <taxon>Actinomycetota</taxon>
        <taxon>Actinomycetes</taxon>
        <taxon>Kitasatosporales</taxon>
        <taxon>Streptomycetaceae</taxon>
        <taxon>Streptomyces</taxon>
    </lineage>
</organism>
<proteinExistence type="predicted"/>
<name>A0ABV3J120_9ACTN</name>
<feature type="region of interest" description="Disordered" evidence="1">
    <location>
        <begin position="27"/>
        <end position="51"/>
    </location>
</feature>
<comment type="caution">
    <text evidence="2">The sequence shown here is derived from an EMBL/GenBank/DDBJ whole genome shotgun (WGS) entry which is preliminary data.</text>
</comment>
<evidence type="ECO:0000313" key="3">
    <source>
        <dbReference type="Proteomes" id="UP001552479"/>
    </source>
</evidence>
<protein>
    <submittedName>
        <fullName evidence="2">Uncharacterized protein</fullName>
    </submittedName>
</protein>
<dbReference type="EMBL" id="JBFASG010000019">
    <property type="protein sequence ID" value="MEV4925087.1"/>
    <property type="molecule type" value="Genomic_DNA"/>
</dbReference>
<reference evidence="2 3" key="1">
    <citation type="submission" date="2024-06" db="EMBL/GenBank/DDBJ databases">
        <title>The Natural Products Discovery Center: Release of the First 8490 Sequenced Strains for Exploring Actinobacteria Biosynthetic Diversity.</title>
        <authorList>
            <person name="Kalkreuter E."/>
            <person name="Kautsar S.A."/>
            <person name="Yang D."/>
            <person name="Bader C.D."/>
            <person name="Teijaro C.N."/>
            <person name="Fluegel L."/>
            <person name="Davis C.M."/>
            <person name="Simpson J.R."/>
            <person name="Lauterbach L."/>
            <person name="Steele A.D."/>
            <person name="Gui C."/>
            <person name="Meng S."/>
            <person name="Li G."/>
            <person name="Viehrig K."/>
            <person name="Ye F."/>
            <person name="Su P."/>
            <person name="Kiefer A.F."/>
            <person name="Nichols A."/>
            <person name="Cepeda A.J."/>
            <person name="Yan W."/>
            <person name="Fan B."/>
            <person name="Jiang Y."/>
            <person name="Adhikari A."/>
            <person name="Zheng C.-J."/>
            <person name="Schuster L."/>
            <person name="Cowan T.M."/>
            <person name="Smanski M.J."/>
            <person name="Chevrette M.G."/>
            <person name="De Carvalho L.P.S."/>
            <person name="Shen B."/>
        </authorList>
    </citation>
    <scope>NUCLEOTIDE SEQUENCE [LARGE SCALE GENOMIC DNA]</scope>
    <source>
        <strain evidence="2 3">NPDC053791</strain>
    </source>
</reference>